<feature type="domain" description="Carrier" evidence="5">
    <location>
        <begin position="814"/>
        <end position="890"/>
    </location>
</feature>
<dbReference type="InterPro" id="IPR010071">
    <property type="entry name" value="AA_adenyl_dom"/>
</dbReference>
<dbReference type="InterPro" id="IPR000873">
    <property type="entry name" value="AMP-dep_synth/lig_dom"/>
</dbReference>
<accession>A0A0G4H152</accession>
<evidence type="ECO:0000256" key="4">
    <source>
        <dbReference type="SAM" id="Phobius"/>
    </source>
</evidence>
<dbReference type="Pfam" id="PF00550">
    <property type="entry name" value="PP-binding"/>
    <property type="match status" value="1"/>
</dbReference>
<feature type="region of interest" description="Disordered" evidence="3">
    <location>
        <begin position="584"/>
        <end position="643"/>
    </location>
</feature>
<dbReference type="EMBL" id="CDMZ01001766">
    <property type="protein sequence ID" value="CEM37285.1"/>
    <property type="molecule type" value="Genomic_DNA"/>
</dbReference>
<dbReference type="SUPFAM" id="SSF47336">
    <property type="entry name" value="ACP-like"/>
    <property type="match status" value="1"/>
</dbReference>
<dbReference type="SUPFAM" id="SSF56801">
    <property type="entry name" value="Acetyl-CoA synthetase-like"/>
    <property type="match status" value="1"/>
</dbReference>
<feature type="region of interest" description="Disordered" evidence="3">
    <location>
        <begin position="909"/>
        <end position="939"/>
    </location>
</feature>
<dbReference type="GO" id="GO:0043041">
    <property type="term" value="P:amino acid activation for nonribosomal peptide biosynthetic process"/>
    <property type="evidence" value="ECO:0007669"/>
    <property type="project" value="TreeGrafter"/>
</dbReference>
<feature type="region of interest" description="Disordered" evidence="3">
    <location>
        <begin position="782"/>
        <end position="811"/>
    </location>
</feature>
<reference evidence="6" key="1">
    <citation type="submission" date="2014-11" db="EMBL/GenBank/DDBJ databases">
        <authorList>
            <person name="Otto D Thomas"/>
            <person name="Naeem Raeece"/>
        </authorList>
    </citation>
    <scope>NUCLEOTIDE SEQUENCE</scope>
</reference>
<dbReference type="NCBIfam" id="TIGR01733">
    <property type="entry name" value="AA-adenyl-dom"/>
    <property type="match status" value="1"/>
</dbReference>
<dbReference type="Gene3D" id="1.10.1200.10">
    <property type="entry name" value="ACP-like"/>
    <property type="match status" value="1"/>
</dbReference>
<feature type="transmembrane region" description="Helical" evidence="4">
    <location>
        <begin position="1092"/>
        <end position="1114"/>
    </location>
</feature>
<dbReference type="VEuPathDB" id="CryptoDB:Cvel_812"/>
<feature type="transmembrane region" description="Helical" evidence="4">
    <location>
        <begin position="1245"/>
        <end position="1270"/>
    </location>
</feature>
<evidence type="ECO:0000256" key="2">
    <source>
        <dbReference type="ARBA" id="ARBA00022553"/>
    </source>
</evidence>
<feature type="region of interest" description="Disordered" evidence="3">
    <location>
        <begin position="1203"/>
        <end position="1232"/>
    </location>
</feature>
<evidence type="ECO:0000259" key="5">
    <source>
        <dbReference type="PROSITE" id="PS50075"/>
    </source>
</evidence>
<feature type="compositionally biased region" description="Basic and acidic residues" evidence="3">
    <location>
        <begin position="1213"/>
        <end position="1225"/>
    </location>
</feature>
<keyword evidence="4" id="KW-0472">Membrane</keyword>
<dbReference type="CDD" id="cd05930">
    <property type="entry name" value="A_NRPS"/>
    <property type="match status" value="1"/>
</dbReference>
<evidence type="ECO:0000313" key="6">
    <source>
        <dbReference type="EMBL" id="CEM37285.1"/>
    </source>
</evidence>
<dbReference type="GO" id="GO:0044550">
    <property type="term" value="P:secondary metabolite biosynthetic process"/>
    <property type="evidence" value="ECO:0007669"/>
    <property type="project" value="TreeGrafter"/>
</dbReference>
<feature type="transmembrane region" description="Helical" evidence="4">
    <location>
        <begin position="1036"/>
        <end position="1063"/>
    </location>
</feature>
<dbReference type="InterPro" id="IPR036736">
    <property type="entry name" value="ACP-like_sf"/>
</dbReference>
<organism evidence="6">
    <name type="scientific">Chromera velia CCMP2878</name>
    <dbReference type="NCBI Taxonomy" id="1169474"/>
    <lineage>
        <taxon>Eukaryota</taxon>
        <taxon>Sar</taxon>
        <taxon>Alveolata</taxon>
        <taxon>Colpodellida</taxon>
        <taxon>Chromeraceae</taxon>
        <taxon>Chromera</taxon>
    </lineage>
</organism>
<feature type="transmembrane region" description="Helical" evidence="4">
    <location>
        <begin position="999"/>
        <end position="1024"/>
    </location>
</feature>
<name>A0A0G4H152_9ALVE</name>
<feature type="transmembrane region" description="Helical" evidence="4">
    <location>
        <begin position="1544"/>
        <end position="1567"/>
    </location>
</feature>
<keyword evidence="1" id="KW-0596">Phosphopantetheine</keyword>
<gene>
    <name evidence="6" type="ORF">Cvel_812</name>
</gene>
<evidence type="ECO:0000256" key="3">
    <source>
        <dbReference type="SAM" id="MobiDB-lite"/>
    </source>
</evidence>
<evidence type="ECO:0000256" key="1">
    <source>
        <dbReference type="ARBA" id="ARBA00022450"/>
    </source>
</evidence>
<keyword evidence="4" id="KW-1133">Transmembrane helix</keyword>
<dbReference type="PANTHER" id="PTHR45527:SF1">
    <property type="entry name" value="FATTY ACID SYNTHASE"/>
    <property type="match status" value="1"/>
</dbReference>
<dbReference type="InterPro" id="IPR012728">
    <property type="entry name" value="Pls/PosA_C"/>
</dbReference>
<dbReference type="GO" id="GO:0005737">
    <property type="term" value="C:cytoplasm"/>
    <property type="evidence" value="ECO:0007669"/>
    <property type="project" value="TreeGrafter"/>
</dbReference>
<dbReference type="Gene3D" id="3.30.300.30">
    <property type="match status" value="2"/>
</dbReference>
<dbReference type="InterPro" id="IPR011004">
    <property type="entry name" value="Trimer_LpxA-like_sf"/>
</dbReference>
<keyword evidence="2" id="KW-0597">Phosphoprotein</keyword>
<dbReference type="PANTHER" id="PTHR45527">
    <property type="entry name" value="NONRIBOSOMAL PEPTIDE SYNTHETASE"/>
    <property type="match status" value="1"/>
</dbReference>
<dbReference type="NCBIfam" id="TIGR02353">
    <property type="entry name" value="NRPS_term_dom"/>
    <property type="match status" value="1"/>
</dbReference>
<proteinExistence type="predicted"/>
<protein>
    <recommendedName>
        <fullName evidence="5">Carrier domain-containing protein</fullName>
    </recommendedName>
</protein>
<dbReference type="InterPro" id="IPR009081">
    <property type="entry name" value="PP-bd_ACP"/>
</dbReference>
<dbReference type="Pfam" id="PF00501">
    <property type="entry name" value="AMP-binding"/>
    <property type="match status" value="1"/>
</dbReference>
<feature type="transmembrane region" description="Helical" evidence="4">
    <location>
        <begin position="1506"/>
        <end position="1524"/>
    </location>
</feature>
<dbReference type="Gene3D" id="3.40.50.12780">
    <property type="entry name" value="N-terminal domain of ligase-like"/>
    <property type="match status" value="2"/>
</dbReference>
<dbReference type="InterPro" id="IPR042099">
    <property type="entry name" value="ANL_N_sf"/>
</dbReference>
<dbReference type="Gene3D" id="2.160.10.10">
    <property type="entry name" value="Hexapeptide repeat proteins"/>
    <property type="match status" value="2"/>
</dbReference>
<keyword evidence="4" id="KW-0812">Transmembrane</keyword>
<dbReference type="InterPro" id="IPR045851">
    <property type="entry name" value="AMP-bd_C_sf"/>
</dbReference>
<dbReference type="PROSITE" id="PS00012">
    <property type="entry name" value="PHOSPHOPANTETHEINE"/>
    <property type="match status" value="1"/>
</dbReference>
<dbReference type="SUPFAM" id="SSF51161">
    <property type="entry name" value="Trimeric LpxA-like enzymes"/>
    <property type="match status" value="3"/>
</dbReference>
<sequence length="1729" mass="188026">MSCQEVGPTDAVFPAPLLHEIFEKSAEDYPSNIAVESSEEGVRWTYHTLDLEATRLARLLVDLQLKPDDLVGIYLPRGAHFYLCMLATLKAGAGYVSIDPEYPADRVQHIIDDSHAKLLFVDDALLPSFQKQGIDPLKYEQGAWTTCSGSAASDDAPIVVPLNSARKWLDEQTGPVTPIGKKDTGVLPHHTAYAIFTSGSTGKPKGVCIEHRNAANFVIAEQVAFPTFHSDRVLQGFSTCFDASVEEIWLAFASGATLVVGTKELMRSGPEMGALLADRGITVFSTVPTVLRVCEDIPDPPLLRIVITGGEACPPEVVDKWCAPGRVFLNTYGPTEATVVGTYCEVHPKVPITIGKALPGYSAHIVDEEGNPCPPGSGKAGELLLGGVSVARGYINRPDLNPEKFIPDTHTAPLPNWLQYDWREYVGGKTEGRGARGYDPKTHQSFLAYEPRLYRTGDLTRFDADGNIEFLGRIDSQVKIRGYRVELTEIESALCTHPQVKEAVVLARDDVGGAAGSELTLVAYVTSQEAEVGRGPRVAAETTAVATASASASSSGSSGANVSVTSGLGGAGGIPALTLDALSPEGEEDEEEMMPSQEPDREDIDEDVISPQGLRLRSPPQRPRPPSVQITSPNDDVASGVSVPSETSVLKQLARAVFASTSKTKEKETPFFAKDKGTPHSAYCHTPGTSKQDIGNMTTPELLASQGRLSPAFPPTTPAATAVTDTAALPSSPHHPSPIPAPLLTPLGLREHVSQSVPDYMVPARYIILNTIPYMPSGKVDRKALGQLPPPGPETLPSLPSGNGDNGAVDAEDLPSSDLEKLLASAWEQALGVPQVLASDDFFKLGGNSLVAARVISKLRQELPEVPLAVRDLYDTQVLRVFASRIESLCEANEIELASVVAAKSSAAPPTLRNTIPGSSEEPRTASPSATCRDIEGPVHPRPVISAEVLANRSKSLASAGTRGSASTDKGSARGAESKVLLRERKVRSPWKVHPFTMLGVWIVQALVILLNATYTGAFTILSIHFLLRAREDYNLPLWAVIACWPASVIVYHLLNILIAVALKWTLLGKVREGEFPVWSWKFVRWWTVRRWTSSIDSTFLFGTPLMAPVLRLLGSKIGKNVHIASKTLGFGNFDLMEIGDDAVLQPSAYVRCIEVENGYVKLRKVKIGRGAELGALSFVARGCTVGENSTLCPGTSLMPGTEVPSNQIWHDGPGKCKEKKEPRQDSVPSGSSPFTAWLRSAGFLLWWSVSIFTVLALTEAPRVGLIYALYLNGNFALASEIIPALSIWAVVVGPSLYALATRWLLFPLKIQPGTWEVNSWFYCRFWLLRFVLDRHVMICHPFYSTLFTSSWMRWMGASIGKKVEVSDLVMWTPDMTTIEDECFIADAVHVGGWNVNREAESGRMKMSLGTVKVGARTFLGNNSIAPPGTDLPRSNLVGVASVAPPASVTTQPNQSYLGSVAFALPNREIVEVDSSKTFAPPLRMRILRVLIELYRCIAPSLTVEYAFLAVWLIFTYTIAFFFPEWSVGQESTIYRLQTFTLDWWVPMMVPALVFLWASVVALSTLIHKWLLVGRIRPGRHPLYSTFVWRAELMTTMADDCAYAGFGKAIAGTPFLNTWMRMMGSKIGRRVYLDTPYLIEFDLVTVGDDTTVEENATLQTHLFEDRVMKTGTVEIGREASVGTRSVVLYDTHMGDGATLYGLSLMMKGEEFRAGSKFGGVPGVPVRPRA</sequence>
<feature type="transmembrane region" description="Helical" evidence="4">
    <location>
        <begin position="1282"/>
        <end position="1301"/>
    </location>
</feature>
<dbReference type="PROSITE" id="PS50075">
    <property type="entry name" value="CARRIER"/>
    <property type="match status" value="1"/>
</dbReference>
<dbReference type="GO" id="GO:0031177">
    <property type="term" value="F:phosphopantetheine binding"/>
    <property type="evidence" value="ECO:0007669"/>
    <property type="project" value="TreeGrafter"/>
</dbReference>
<dbReference type="PhylomeDB" id="A0A0G4H152"/>
<dbReference type="InterPro" id="IPR006162">
    <property type="entry name" value="Ppantetheine_attach_site"/>
</dbReference>